<feature type="domain" description="Ferrous iron transporter FeoA-like" evidence="2">
    <location>
        <begin position="1"/>
        <end position="70"/>
    </location>
</feature>
<dbReference type="SMART" id="SM00899">
    <property type="entry name" value="FeoA"/>
    <property type="match status" value="1"/>
</dbReference>
<dbReference type="InterPro" id="IPR007167">
    <property type="entry name" value="Fe-transptr_FeoA-like"/>
</dbReference>
<evidence type="ECO:0000259" key="2">
    <source>
        <dbReference type="SMART" id="SM00899"/>
    </source>
</evidence>
<name>A0A9D2G7A8_9FIRM</name>
<accession>A0A9D2G7A8</accession>
<dbReference type="Gene3D" id="2.30.30.90">
    <property type="match status" value="1"/>
</dbReference>
<dbReference type="EMBL" id="DXBB01000116">
    <property type="protein sequence ID" value="HIZ73495.1"/>
    <property type="molecule type" value="Genomic_DNA"/>
</dbReference>
<dbReference type="InterPro" id="IPR038157">
    <property type="entry name" value="FeoA_core_dom"/>
</dbReference>
<dbReference type="Pfam" id="PF04023">
    <property type="entry name" value="FeoA"/>
    <property type="match status" value="1"/>
</dbReference>
<dbReference type="SUPFAM" id="SSF50037">
    <property type="entry name" value="C-terminal domain of transcriptional repressors"/>
    <property type="match status" value="1"/>
</dbReference>
<evidence type="ECO:0000256" key="1">
    <source>
        <dbReference type="ARBA" id="ARBA00023004"/>
    </source>
</evidence>
<dbReference type="InterPro" id="IPR008988">
    <property type="entry name" value="Transcriptional_repressor_C"/>
</dbReference>
<reference evidence="3" key="1">
    <citation type="journal article" date="2021" name="PeerJ">
        <title>Extensive microbial diversity within the chicken gut microbiome revealed by metagenomics and culture.</title>
        <authorList>
            <person name="Gilroy R."/>
            <person name="Ravi A."/>
            <person name="Getino M."/>
            <person name="Pursley I."/>
            <person name="Horton D.L."/>
            <person name="Alikhan N.F."/>
            <person name="Baker D."/>
            <person name="Gharbi K."/>
            <person name="Hall N."/>
            <person name="Watson M."/>
            <person name="Adriaenssens E.M."/>
            <person name="Foster-Nyarko E."/>
            <person name="Jarju S."/>
            <person name="Secka A."/>
            <person name="Antonio M."/>
            <person name="Oren A."/>
            <person name="Chaudhuri R.R."/>
            <person name="La Ragione R."/>
            <person name="Hildebrand F."/>
            <person name="Pallen M.J."/>
        </authorList>
    </citation>
    <scope>NUCLEOTIDE SEQUENCE</scope>
    <source>
        <strain evidence="3">ChiW7-2402</strain>
    </source>
</reference>
<evidence type="ECO:0000313" key="4">
    <source>
        <dbReference type="Proteomes" id="UP000824102"/>
    </source>
</evidence>
<dbReference type="Proteomes" id="UP000824102">
    <property type="component" value="Unassembled WGS sequence"/>
</dbReference>
<keyword evidence="1" id="KW-0408">Iron</keyword>
<organism evidence="3 4">
    <name type="scientific">Candidatus Gallimonas intestinavium</name>
    <dbReference type="NCBI Taxonomy" id="2838603"/>
    <lineage>
        <taxon>Bacteria</taxon>
        <taxon>Bacillati</taxon>
        <taxon>Bacillota</taxon>
        <taxon>Clostridia</taxon>
        <taxon>Candidatus Gallimonas</taxon>
    </lineage>
</organism>
<comment type="caution">
    <text evidence="3">The sequence shown here is derived from an EMBL/GenBank/DDBJ whole genome shotgun (WGS) entry which is preliminary data.</text>
</comment>
<protein>
    <submittedName>
        <fullName evidence="3">Ferrous iron transport protein A</fullName>
    </submittedName>
</protein>
<reference evidence="3" key="2">
    <citation type="submission" date="2021-04" db="EMBL/GenBank/DDBJ databases">
        <authorList>
            <person name="Gilroy R."/>
        </authorList>
    </citation>
    <scope>NUCLEOTIDE SEQUENCE</scope>
    <source>
        <strain evidence="3">ChiW7-2402</strain>
    </source>
</reference>
<dbReference type="GO" id="GO:0046914">
    <property type="term" value="F:transition metal ion binding"/>
    <property type="evidence" value="ECO:0007669"/>
    <property type="project" value="InterPro"/>
</dbReference>
<evidence type="ECO:0000313" key="3">
    <source>
        <dbReference type="EMBL" id="HIZ73495.1"/>
    </source>
</evidence>
<dbReference type="InterPro" id="IPR053184">
    <property type="entry name" value="FeoA-like"/>
</dbReference>
<dbReference type="AlphaFoldDB" id="A0A9D2G7A8"/>
<dbReference type="PANTHER" id="PTHR43151:SF1">
    <property type="entry name" value="SSR2333 PROTEIN"/>
    <property type="match status" value="1"/>
</dbReference>
<sequence length="70" mass="7398">MPLMLAPLGQNMKIVKIMADEKTRKHLANLGMTIGGEITVFSSTGGNLVCIVKDAKLAIDCGLASHIFVA</sequence>
<dbReference type="PANTHER" id="PTHR43151">
    <property type="entry name" value="FEOA FAMILY PROTEIN"/>
    <property type="match status" value="1"/>
</dbReference>
<proteinExistence type="predicted"/>
<gene>
    <name evidence="3" type="ORF">H9964_07930</name>
</gene>